<evidence type="ECO:0000259" key="2">
    <source>
        <dbReference type="PROSITE" id="PS50873"/>
    </source>
</evidence>
<reference evidence="3" key="2">
    <citation type="submission" date="2020-08" db="EMBL/GenBank/DDBJ databases">
        <title>Plant Genome Project.</title>
        <authorList>
            <person name="Zhang R.-G."/>
        </authorList>
    </citation>
    <scope>NUCLEOTIDE SEQUENCE</scope>
    <source>
        <strain evidence="3">Huo1</strain>
        <tissue evidence="3">Leaf</tissue>
    </source>
</reference>
<proteinExistence type="inferred from homology"/>
<dbReference type="AlphaFoldDB" id="A0A8X8WW17"/>
<feature type="domain" description="Plant heme peroxidase family profile" evidence="2">
    <location>
        <begin position="49"/>
        <end position="100"/>
    </location>
</feature>
<dbReference type="SUPFAM" id="SSF48113">
    <property type="entry name" value="Heme-dependent peroxidases"/>
    <property type="match status" value="1"/>
</dbReference>
<dbReference type="Proteomes" id="UP000298416">
    <property type="component" value="Unassembled WGS sequence"/>
</dbReference>
<dbReference type="Pfam" id="PF00141">
    <property type="entry name" value="peroxidase"/>
    <property type="match status" value="1"/>
</dbReference>
<dbReference type="InterPro" id="IPR002016">
    <property type="entry name" value="Haem_peroxidase"/>
</dbReference>
<keyword evidence="4" id="KW-1185">Reference proteome</keyword>
<evidence type="ECO:0000313" key="3">
    <source>
        <dbReference type="EMBL" id="KAG6402975.1"/>
    </source>
</evidence>
<comment type="similarity">
    <text evidence="1">Belongs to the peroxidase family.</text>
</comment>
<dbReference type="PRINTS" id="PR00458">
    <property type="entry name" value="PEROXIDASE"/>
</dbReference>
<dbReference type="Gene3D" id="1.10.520.10">
    <property type="match status" value="1"/>
</dbReference>
<dbReference type="GO" id="GO:0004601">
    <property type="term" value="F:peroxidase activity"/>
    <property type="evidence" value="ECO:0007669"/>
    <property type="project" value="InterPro"/>
</dbReference>
<dbReference type="InterPro" id="IPR010255">
    <property type="entry name" value="Haem_peroxidase_sf"/>
</dbReference>
<protein>
    <recommendedName>
        <fullName evidence="2">Plant heme peroxidase family profile domain-containing protein</fullName>
    </recommendedName>
</protein>
<gene>
    <name evidence="3" type="ORF">SASPL_135190</name>
</gene>
<comment type="caution">
    <text evidence="3">The sequence shown here is derived from an EMBL/GenBank/DDBJ whole genome shotgun (WGS) entry which is preliminary data.</text>
</comment>
<sequence>MPRWAGYNPCLHHAGRGHRPEDGGLPYSPPLLRLLRSGRGGDMPRCGVADILAVAARDATVAVGGPSWRVNLGRRDFPAAATRALAENNLPRSSDSLITL</sequence>
<reference evidence="3" key="1">
    <citation type="submission" date="2018-01" db="EMBL/GenBank/DDBJ databases">
        <authorList>
            <person name="Mao J.F."/>
        </authorList>
    </citation>
    <scope>NUCLEOTIDE SEQUENCE</scope>
    <source>
        <strain evidence="3">Huo1</strain>
        <tissue evidence="3">Leaf</tissue>
    </source>
</reference>
<name>A0A8X8WW17_SALSN</name>
<dbReference type="EMBL" id="PNBA02000013">
    <property type="protein sequence ID" value="KAG6402975.1"/>
    <property type="molecule type" value="Genomic_DNA"/>
</dbReference>
<dbReference type="PROSITE" id="PS50873">
    <property type="entry name" value="PEROXIDASE_4"/>
    <property type="match status" value="1"/>
</dbReference>
<evidence type="ECO:0000256" key="1">
    <source>
        <dbReference type="RuleBase" id="RU004241"/>
    </source>
</evidence>
<dbReference type="GO" id="GO:0020037">
    <property type="term" value="F:heme binding"/>
    <property type="evidence" value="ECO:0007669"/>
    <property type="project" value="InterPro"/>
</dbReference>
<evidence type="ECO:0000313" key="4">
    <source>
        <dbReference type="Proteomes" id="UP000298416"/>
    </source>
</evidence>
<dbReference type="GO" id="GO:0006979">
    <property type="term" value="P:response to oxidative stress"/>
    <property type="evidence" value="ECO:0007669"/>
    <property type="project" value="InterPro"/>
</dbReference>
<accession>A0A8X8WW17</accession>
<organism evidence="3">
    <name type="scientific">Salvia splendens</name>
    <name type="common">Scarlet sage</name>
    <dbReference type="NCBI Taxonomy" id="180675"/>
    <lineage>
        <taxon>Eukaryota</taxon>
        <taxon>Viridiplantae</taxon>
        <taxon>Streptophyta</taxon>
        <taxon>Embryophyta</taxon>
        <taxon>Tracheophyta</taxon>
        <taxon>Spermatophyta</taxon>
        <taxon>Magnoliopsida</taxon>
        <taxon>eudicotyledons</taxon>
        <taxon>Gunneridae</taxon>
        <taxon>Pentapetalae</taxon>
        <taxon>asterids</taxon>
        <taxon>lamiids</taxon>
        <taxon>Lamiales</taxon>
        <taxon>Lamiaceae</taxon>
        <taxon>Nepetoideae</taxon>
        <taxon>Mentheae</taxon>
        <taxon>Salviinae</taxon>
        <taxon>Salvia</taxon>
        <taxon>Salvia subgen. Calosphace</taxon>
        <taxon>core Calosphace</taxon>
    </lineage>
</organism>